<proteinExistence type="predicted"/>
<name>A0A4Y7SP02_COPMI</name>
<evidence type="ECO:0000313" key="3">
    <source>
        <dbReference type="Proteomes" id="UP000298030"/>
    </source>
</evidence>
<dbReference type="Proteomes" id="UP000298030">
    <property type="component" value="Unassembled WGS sequence"/>
</dbReference>
<evidence type="ECO:0000313" key="2">
    <source>
        <dbReference type="EMBL" id="TEB23575.1"/>
    </source>
</evidence>
<dbReference type="AlphaFoldDB" id="A0A4Y7SP02"/>
<comment type="caution">
    <text evidence="2">The sequence shown here is derived from an EMBL/GenBank/DDBJ whole genome shotgun (WGS) entry which is preliminary data.</text>
</comment>
<keyword evidence="3" id="KW-1185">Reference proteome</keyword>
<protein>
    <submittedName>
        <fullName evidence="2">Uncharacterized protein</fullName>
    </submittedName>
</protein>
<reference evidence="2 3" key="1">
    <citation type="journal article" date="2019" name="Nat. Ecol. Evol.">
        <title>Megaphylogeny resolves global patterns of mushroom evolution.</title>
        <authorList>
            <person name="Varga T."/>
            <person name="Krizsan K."/>
            <person name="Foldi C."/>
            <person name="Dima B."/>
            <person name="Sanchez-Garcia M."/>
            <person name="Sanchez-Ramirez S."/>
            <person name="Szollosi G.J."/>
            <person name="Szarkandi J.G."/>
            <person name="Papp V."/>
            <person name="Albert L."/>
            <person name="Andreopoulos W."/>
            <person name="Angelini C."/>
            <person name="Antonin V."/>
            <person name="Barry K.W."/>
            <person name="Bougher N.L."/>
            <person name="Buchanan P."/>
            <person name="Buyck B."/>
            <person name="Bense V."/>
            <person name="Catcheside P."/>
            <person name="Chovatia M."/>
            <person name="Cooper J."/>
            <person name="Damon W."/>
            <person name="Desjardin D."/>
            <person name="Finy P."/>
            <person name="Geml J."/>
            <person name="Haridas S."/>
            <person name="Hughes K."/>
            <person name="Justo A."/>
            <person name="Karasinski D."/>
            <person name="Kautmanova I."/>
            <person name="Kiss B."/>
            <person name="Kocsube S."/>
            <person name="Kotiranta H."/>
            <person name="LaButti K.M."/>
            <person name="Lechner B.E."/>
            <person name="Liimatainen K."/>
            <person name="Lipzen A."/>
            <person name="Lukacs Z."/>
            <person name="Mihaltcheva S."/>
            <person name="Morgado L.N."/>
            <person name="Niskanen T."/>
            <person name="Noordeloos M.E."/>
            <person name="Ohm R.A."/>
            <person name="Ortiz-Santana B."/>
            <person name="Ovrebo C."/>
            <person name="Racz N."/>
            <person name="Riley R."/>
            <person name="Savchenko A."/>
            <person name="Shiryaev A."/>
            <person name="Soop K."/>
            <person name="Spirin V."/>
            <person name="Szebenyi C."/>
            <person name="Tomsovsky M."/>
            <person name="Tulloss R.E."/>
            <person name="Uehling J."/>
            <person name="Grigoriev I.V."/>
            <person name="Vagvolgyi C."/>
            <person name="Papp T."/>
            <person name="Martin F.M."/>
            <person name="Miettinen O."/>
            <person name="Hibbett D.S."/>
            <person name="Nagy L.G."/>
        </authorList>
    </citation>
    <scope>NUCLEOTIDE SEQUENCE [LARGE SCALE GENOMIC DNA]</scope>
    <source>
        <strain evidence="2 3">FP101781</strain>
    </source>
</reference>
<evidence type="ECO:0000256" key="1">
    <source>
        <dbReference type="SAM" id="MobiDB-lite"/>
    </source>
</evidence>
<accession>A0A4Y7SP02</accession>
<sequence length="140" mass="15289">MKIINYRRSQELENPPSARSPTHGEGSKTGTEALQPDLRLMGATTGQEGLSQRLRPALNENISPREERGHAGLHVAFWVSGVDGGFALKRKNLSNTDKVTVTIDARVPCLLLINRELAEGLGAGAMLVILFWLALRCLKC</sequence>
<gene>
    <name evidence="2" type="ORF">FA13DRAFT_1715254</name>
</gene>
<organism evidence="2 3">
    <name type="scientific">Coprinellus micaceus</name>
    <name type="common">Glistening ink-cap mushroom</name>
    <name type="synonym">Coprinus micaceus</name>
    <dbReference type="NCBI Taxonomy" id="71717"/>
    <lineage>
        <taxon>Eukaryota</taxon>
        <taxon>Fungi</taxon>
        <taxon>Dikarya</taxon>
        <taxon>Basidiomycota</taxon>
        <taxon>Agaricomycotina</taxon>
        <taxon>Agaricomycetes</taxon>
        <taxon>Agaricomycetidae</taxon>
        <taxon>Agaricales</taxon>
        <taxon>Agaricineae</taxon>
        <taxon>Psathyrellaceae</taxon>
        <taxon>Coprinellus</taxon>
    </lineage>
</organism>
<dbReference type="EMBL" id="QPFP01000076">
    <property type="protein sequence ID" value="TEB23575.1"/>
    <property type="molecule type" value="Genomic_DNA"/>
</dbReference>
<feature type="region of interest" description="Disordered" evidence="1">
    <location>
        <begin position="1"/>
        <end position="37"/>
    </location>
</feature>